<evidence type="ECO:0000256" key="2">
    <source>
        <dbReference type="SAM" id="MobiDB-lite"/>
    </source>
</evidence>
<proteinExistence type="inferred from homology"/>
<keyword evidence="5" id="KW-1185">Reference proteome</keyword>
<feature type="region of interest" description="Disordered" evidence="2">
    <location>
        <begin position="402"/>
        <end position="438"/>
    </location>
</feature>
<dbReference type="Gene3D" id="3.40.50.450">
    <property type="match status" value="1"/>
</dbReference>
<reference evidence="4 5" key="1">
    <citation type="submission" date="2019-06" db="EMBL/GenBank/DDBJ databases">
        <title>Sequencing the genomes of 1000 actinobacteria strains.</title>
        <authorList>
            <person name="Klenk H.-P."/>
        </authorList>
    </citation>
    <scope>NUCLEOTIDE SEQUENCE [LARGE SCALE GENOMIC DNA]</scope>
    <source>
        <strain evidence="4 5">DSM 45301</strain>
    </source>
</reference>
<evidence type="ECO:0000256" key="1">
    <source>
        <dbReference type="ARBA" id="ARBA00006525"/>
    </source>
</evidence>
<dbReference type="Pfam" id="PF02481">
    <property type="entry name" value="DNA_processg_A"/>
    <property type="match status" value="1"/>
</dbReference>
<sequence>MTTDRDVLYARAYLSAISSPPAPHLIDLIADIGAVEAAARVYRGDIPAAIAAEIQPTRRTSATVADTAVSALLAAQAHGIKLITPEHPHWPHSAFTVTGGGCPVTAPVALWVRGTAALTQLTERAVAVSGSRAATGYGLHIAGELGAQIAQRGHTVVTGGALGIDIAAHRGAQAADGATLTVLPCGLDRIYPSAHTTQLLASATDTRTAGLLVSEYPPGAVPARARFLARQRLLAAFGTRGVVIVEASARSAALALAEAAISQHRPLSAVPGPLTSLTSAGCHTLVRSGRAALITTPAAFAEQLSQAAEPRTAGEHTATASADPTLPAPVAQLLARCWDIEGYDGGWNGGDIVDLLCQWFDEFGADITHPALGQGGPTAYDAWSRADLLRFAHRYGHRVARAIPTTGPTPEPSTALGRASAPPADLVDDETTRARRPR</sequence>
<organism evidence="4 5">
    <name type="scientific">Pseudonocardia kunmingensis</name>
    <dbReference type="NCBI Taxonomy" id="630975"/>
    <lineage>
        <taxon>Bacteria</taxon>
        <taxon>Bacillati</taxon>
        <taxon>Actinomycetota</taxon>
        <taxon>Actinomycetes</taxon>
        <taxon>Pseudonocardiales</taxon>
        <taxon>Pseudonocardiaceae</taxon>
        <taxon>Pseudonocardia</taxon>
    </lineage>
</organism>
<evidence type="ECO:0000313" key="5">
    <source>
        <dbReference type="Proteomes" id="UP000315677"/>
    </source>
</evidence>
<dbReference type="AlphaFoldDB" id="A0A543CXD5"/>
<dbReference type="InterPro" id="IPR057666">
    <property type="entry name" value="DrpA_SLOG"/>
</dbReference>
<dbReference type="RefSeq" id="WP_211367251.1">
    <property type="nucleotide sequence ID" value="NZ_VFPA01000009.1"/>
</dbReference>
<feature type="domain" description="Smf/DprA SLOG" evidence="3">
    <location>
        <begin position="82"/>
        <end position="304"/>
    </location>
</feature>
<evidence type="ECO:0000313" key="4">
    <source>
        <dbReference type="EMBL" id="TQM01699.1"/>
    </source>
</evidence>
<dbReference type="SUPFAM" id="SSF102405">
    <property type="entry name" value="MCP/YpsA-like"/>
    <property type="match status" value="1"/>
</dbReference>
<gene>
    <name evidence="4" type="ORF">FB558_8600</name>
</gene>
<dbReference type="PANTHER" id="PTHR43022:SF1">
    <property type="entry name" value="PROTEIN SMF"/>
    <property type="match status" value="1"/>
</dbReference>
<dbReference type="Proteomes" id="UP000315677">
    <property type="component" value="Unassembled WGS sequence"/>
</dbReference>
<accession>A0A543CXD5</accession>
<comment type="similarity">
    <text evidence="1">Belongs to the DprA/Smf family.</text>
</comment>
<protein>
    <submittedName>
        <fullName evidence="4">DNA processing protein</fullName>
    </submittedName>
</protein>
<dbReference type="PANTHER" id="PTHR43022">
    <property type="entry name" value="PROTEIN SMF"/>
    <property type="match status" value="1"/>
</dbReference>
<comment type="caution">
    <text evidence="4">The sequence shown here is derived from an EMBL/GenBank/DDBJ whole genome shotgun (WGS) entry which is preliminary data.</text>
</comment>
<evidence type="ECO:0000259" key="3">
    <source>
        <dbReference type="Pfam" id="PF02481"/>
    </source>
</evidence>
<dbReference type="InterPro" id="IPR003488">
    <property type="entry name" value="DprA"/>
</dbReference>
<dbReference type="EMBL" id="VFPA01000009">
    <property type="protein sequence ID" value="TQM01699.1"/>
    <property type="molecule type" value="Genomic_DNA"/>
</dbReference>
<name>A0A543CXD5_9PSEU</name>
<dbReference type="GO" id="GO:0009294">
    <property type="term" value="P:DNA-mediated transformation"/>
    <property type="evidence" value="ECO:0007669"/>
    <property type="project" value="InterPro"/>
</dbReference>